<proteinExistence type="predicted"/>
<evidence type="ECO:0000256" key="5">
    <source>
        <dbReference type="ARBA" id="ARBA00023098"/>
    </source>
</evidence>
<comment type="caution">
    <text evidence="9">The sequence shown here is derived from an EMBL/GenBank/DDBJ whole genome shotgun (WGS) entry which is preliminary data.</text>
</comment>
<evidence type="ECO:0000313" key="9">
    <source>
        <dbReference type="EMBL" id="KAG7529463.1"/>
    </source>
</evidence>
<keyword evidence="2 8" id="KW-0812">Transmembrane</keyword>
<dbReference type="GO" id="GO:0005789">
    <property type="term" value="C:endoplasmic reticulum membrane"/>
    <property type="evidence" value="ECO:0007669"/>
    <property type="project" value="UniProtKB-SubCell"/>
</dbReference>
<dbReference type="OrthoDB" id="2593582at2759"/>
<keyword evidence="3" id="KW-0256">Endoplasmic reticulum</keyword>
<dbReference type="Proteomes" id="UP000812966">
    <property type="component" value="Unassembled WGS sequence"/>
</dbReference>
<evidence type="ECO:0000256" key="1">
    <source>
        <dbReference type="ARBA" id="ARBA00004477"/>
    </source>
</evidence>
<evidence type="ECO:0000256" key="7">
    <source>
        <dbReference type="SAM" id="MobiDB-lite"/>
    </source>
</evidence>
<keyword evidence="5" id="KW-0443">Lipid metabolism</keyword>
<dbReference type="EMBL" id="JABELV010000149">
    <property type="protein sequence ID" value="KAG7529463.1"/>
    <property type="molecule type" value="Genomic_DNA"/>
</dbReference>
<gene>
    <name evidence="9" type="ORF">FFLO_05639</name>
</gene>
<feature type="compositionally biased region" description="Polar residues" evidence="7">
    <location>
        <begin position="421"/>
        <end position="433"/>
    </location>
</feature>
<keyword evidence="4 8" id="KW-1133">Transmembrane helix</keyword>
<evidence type="ECO:0000256" key="4">
    <source>
        <dbReference type="ARBA" id="ARBA00022989"/>
    </source>
</evidence>
<feature type="transmembrane region" description="Helical" evidence="8">
    <location>
        <begin position="46"/>
        <end position="66"/>
    </location>
</feature>
<dbReference type="Pfam" id="PF06775">
    <property type="entry name" value="Seipin"/>
    <property type="match status" value="1"/>
</dbReference>
<reference evidence="9" key="1">
    <citation type="submission" date="2020-04" db="EMBL/GenBank/DDBJ databases">
        <title>Analysis of mating type loci in Filobasidium floriforme.</title>
        <authorList>
            <person name="Nowrousian M."/>
        </authorList>
    </citation>
    <scope>NUCLEOTIDE SEQUENCE</scope>
    <source>
        <strain evidence="9">CBS 6242</strain>
    </source>
</reference>
<dbReference type="AlphaFoldDB" id="A0A8K0JGF7"/>
<dbReference type="GO" id="GO:0140042">
    <property type="term" value="P:lipid droplet formation"/>
    <property type="evidence" value="ECO:0007669"/>
    <property type="project" value="UniProtKB-ARBA"/>
</dbReference>
<feature type="region of interest" description="Disordered" evidence="7">
    <location>
        <begin position="376"/>
        <end position="522"/>
    </location>
</feature>
<keyword evidence="6 8" id="KW-0472">Membrane</keyword>
<feature type="region of interest" description="Disordered" evidence="7">
    <location>
        <begin position="1"/>
        <end position="22"/>
    </location>
</feature>
<dbReference type="GO" id="GO:0006629">
    <property type="term" value="P:lipid metabolic process"/>
    <property type="evidence" value="ECO:0007669"/>
    <property type="project" value="UniProtKB-KW"/>
</dbReference>
<evidence type="ECO:0000256" key="3">
    <source>
        <dbReference type="ARBA" id="ARBA00022824"/>
    </source>
</evidence>
<dbReference type="CDD" id="cd23995">
    <property type="entry name" value="Seipin_BSCL2_like"/>
    <property type="match status" value="1"/>
</dbReference>
<accession>A0A8K0JGF7</accession>
<evidence type="ECO:0000313" key="10">
    <source>
        <dbReference type="Proteomes" id="UP000812966"/>
    </source>
</evidence>
<protein>
    <submittedName>
        <fullName evidence="9">Uncharacterized protein</fullName>
    </submittedName>
</protein>
<organism evidence="9 10">
    <name type="scientific">Filobasidium floriforme</name>
    <dbReference type="NCBI Taxonomy" id="5210"/>
    <lineage>
        <taxon>Eukaryota</taxon>
        <taxon>Fungi</taxon>
        <taxon>Dikarya</taxon>
        <taxon>Basidiomycota</taxon>
        <taxon>Agaricomycotina</taxon>
        <taxon>Tremellomycetes</taxon>
        <taxon>Filobasidiales</taxon>
        <taxon>Filobasidiaceae</taxon>
        <taxon>Filobasidium</taxon>
    </lineage>
</organism>
<dbReference type="InterPro" id="IPR009617">
    <property type="entry name" value="Seipin"/>
</dbReference>
<sequence>MIPGSILKHRQGPPPAHMAAQPLPPINYRRAEFPRRRTAGNETDSAFFSFLMTLLRLSLFPITFPIRKIYQIATSPLTVSLTVKSILLASLLFASGILSTLSVAGTWYTWGRNGAVEVEGWLIYGSKLNPTPHTQVTFSPVKLFQQDVAYDVEVELELLRPRLGSEDLGSFMINLDLISEKSGDTIQTVSQPCLPALPYVPPGILSRLISIPLAVSPLNLYSFVPVPRITSVNPFKLFGILSRSGKKKRSSKASKDKFLLVRPMIDHEEGLVPRPSGRKVAGRIVGGVGVSIGREDGAGGYKGEVRTGGWVIVRFIPRATGLRWLLTSHWLIPVIILPPIAFGLTLTSALMSFVLISLIFRPSSKPATSRRAIAPSLNQQATGVDARKLDNDPNGRRTVSFVESETTEASDGGLVLKASETDGNSSLARTSQLSHERTESEDIDGLPLPSTPMKRTSGQAGGKTVQKSPAPSMMIQRRRNTSTSSAEEDQAGLRESLGDTGGEESFEESVTASDTETGTDRD</sequence>
<keyword evidence="10" id="KW-1185">Reference proteome</keyword>
<name>A0A8K0JGF7_9TREE</name>
<evidence type="ECO:0000256" key="6">
    <source>
        <dbReference type="ARBA" id="ARBA00023136"/>
    </source>
</evidence>
<feature type="transmembrane region" description="Helical" evidence="8">
    <location>
        <begin position="330"/>
        <end position="360"/>
    </location>
</feature>
<feature type="transmembrane region" description="Helical" evidence="8">
    <location>
        <begin position="86"/>
        <end position="110"/>
    </location>
</feature>
<evidence type="ECO:0000256" key="2">
    <source>
        <dbReference type="ARBA" id="ARBA00022692"/>
    </source>
</evidence>
<feature type="compositionally biased region" description="Basic and acidic residues" evidence="7">
    <location>
        <begin position="385"/>
        <end position="395"/>
    </location>
</feature>
<comment type="subcellular location">
    <subcellularLocation>
        <location evidence="1">Endoplasmic reticulum membrane</location>
        <topology evidence="1">Multi-pass membrane protein</topology>
    </subcellularLocation>
</comment>
<evidence type="ECO:0000256" key="8">
    <source>
        <dbReference type="SAM" id="Phobius"/>
    </source>
</evidence>